<proteinExistence type="predicted"/>
<keyword evidence="2" id="KW-1185">Reference proteome</keyword>
<comment type="caution">
    <text evidence="1">The sequence shown here is derived from an EMBL/GenBank/DDBJ whole genome shotgun (WGS) entry which is preliminary data.</text>
</comment>
<sequence length="153" mass="17175">MCLILEVSYREVCLIFQISYNYNYGQFGEWLKTQNISVDLITHPNLVLTKRDPPLALLASLWFYMSPQPPKPAMHDIILGQWNAGSENEAAGYSGPVFGPTSLIINNECTGEDPIAPGGGGENRRIRAFKWLCNYFGVPVDRNESTLTCKIKF</sequence>
<dbReference type="Proteomes" id="UP001497535">
    <property type="component" value="Unassembled WGS sequence"/>
</dbReference>
<reference evidence="1" key="1">
    <citation type="submission" date="2023-11" db="EMBL/GenBank/DDBJ databases">
        <authorList>
            <person name="Poullet M."/>
        </authorList>
    </citation>
    <scope>NUCLEOTIDE SEQUENCE</scope>
    <source>
        <strain evidence="1">E1834</strain>
    </source>
</reference>
<organism evidence="1 2">
    <name type="scientific">Meloidogyne enterolobii</name>
    <name type="common">Root-knot nematode worm</name>
    <name type="synonym">Meloidogyne mayaguensis</name>
    <dbReference type="NCBI Taxonomy" id="390850"/>
    <lineage>
        <taxon>Eukaryota</taxon>
        <taxon>Metazoa</taxon>
        <taxon>Ecdysozoa</taxon>
        <taxon>Nematoda</taxon>
        <taxon>Chromadorea</taxon>
        <taxon>Rhabditida</taxon>
        <taxon>Tylenchina</taxon>
        <taxon>Tylenchomorpha</taxon>
        <taxon>Tylenchoidea</taxon>
        <taxon>Meloidogynidae</taxon>
        <taxon>Meloidogyninae</taxon>
        <taxon>Meloidogyne</taxon>
    </lineage>
</organism>
<evidence type="ECO:0000313" key="1">
    <source>
        <dbReference type="EMBL" id="CAK5032444.1"/>
    </source>
</evidence>
<protein>
    <submittedName>
        <fullName evidence="1">Uncharacterized protein</fullName>
    </submittedName>
</protein>
<name>A0ACB0Y6I5_MELEN</name>
<dbReference type="EMBL" id="CAVMJV010000006">
    <property type="protein sequence ID" value="CAK5032444.1"/>
    <property type="molecule type" value="Genomic_DNA"/>
</dbReference>
<evidence type="ECO:0000313" key="2">
    <source>
        <dbReference type="Proteomes" id="UP001497535"/>
    </source>
</evidence>
<gene>
    <name evidence="1" type="ORF">MENTE1834_LOCUS7826</name>
</gene>
<accession>A0ACB0Y6I5</accession>